<reference evidence="3" key="1">
    <citation type="journal article" date="2023" name="Mol. Phylogenet. Evol.">
        <title>Genome-scale phylogeny and comparative genomics of the fungal order Sordariales.</title>
        <authorList>
            <person name="Hensen N."/>
            <person name="Bonometti L."/>
            <person name="Westerberg I."/>
            <person name="Brannstrom I.O."/>
            <person name="Guillou S."/>
            <person name="Cros-Aarteil S."/>
            <person name="Calhoun S."/>
            <person name="Haridas S."/>
            <person name="Kuo A."/>
            <person name="Mondo S."/>
            <person name="Pangilinan J."/>
            <person name="Riley R."/>
            <person name="LaButti K."/>
            <person name="Andreopoulos B."/>
            <person name="Lipzen A."/>
            <person name="Chen C."/>
            <person name="Yan M."/>
            <person name="Daum C."/>
            <person name="Ng V."/>
            <person name="Clum A."/>
            <person name="Steindorff A."/>
            <person name="Ohm R.A."/>
            <person name="Martin F."/>
            <person name="Silar P."/>
            <person name="Natvig D.O."/>
            <person name="Lalanne C."/>
            <person name="Gautier V."/>
            <person name="Ament-Velasquez S.L."/>
            <person name="Kruys A."/>
            <person name="Hutchinson M.I."/>
            <person name="Powell A.J."/>
            <person name="Barry K."/>
            <person name="Miller A.N."/>
            <person name="Grigoriev I.V."/>
            <person name="Debuchy R."/>
            <person name="Gladieux P."/>
            <person name="Hiltunen Thoren M."/>
            <person name="Johannesson H."/>
        </authorList>
    </citation>
    <scope>NUCLEOTIDE SEQUENCE</scope>
    <source>
        <strain evidence="3">CBS 508.74</strain>
    </source>
</reference>
<dbReference type="AlphaFoldDB" id="A0AAN6YW91"/>
<organism evidence="3 4">
    <name type="scientific">Canariomyces notabilis</name>
    <dbReference type="NCBI Taxonomy" id="2074819"/>
    <lineage>
        <taxon>Eukaryota</taxon>
        <taxon>Fungi</taxon>
        <taxon>Dikarya</taxon>
        <taxon>Ascomycota</taxon>
        <taxon>Pezizomycotina</taxon>
        <taxon>Sordariomycetes</taxon>
        <taxon>Sordariomycetidae</taxon>
        <taxon>Sordariales</taxon>
        <taxon>Chaetomiaceae</taxon>
        <taxon>Canariomyces</taxon>
    </lineage>
</organism>
<feature type="compositionally biased region" description="Low complexity" evidence="1">
    <location>
        <begin position="222"/>
        <end position="241"/>
    </location>
</feature>
<feature type="compositionally biased region" description="Pro residues" evidence="1">
    <location>
        <begin position="181"/>
        <end position="191"/>
    </location>
</feature>
<evidence type="ECO:0000313" key="4">
    <source>
        <dbReference type="Proteomes" id="UP001302812"/>
    </source>
</evidence>
<dbReference type="EMBL" id="MU853333">
    <property type="protein sequence ID" value="KAK4116092.1"/>
    <property type="molecule type" value="Genomic_DNA"/>
</dbReference>
<accession>A0AAN6YW91</accession>
<feature type="region of interest" description="Disordered" evidence="1">
    <location>
        <begin position="177"/>
        <end position="279"/>
    </location>
</feature>
<reference evidence="3" key="2">
    <citation type="submission" date="2023-05" db="EMBL/GenBank/DDBJ databases">
        <authorList>
            <consortium name="Lawrence Berkeley National Laboratory"/>
            <person name="Steindorff A."/>
            <person name="Hensen N."/>
            <person name="Bonometti L."/>
            <person name="Westerberg I."/>
            <person name="Brannstrom I.O."/>
            <person name="Guillou S."/>
            <person name="Cros-Aarteil S."/>
            <person name="Calhoun S."/>
            <person name="Haridas S."/>
            <person name="Kuo A."/>
            <person name="Mondo S."/>
            <person name="Pangilinan J."/>
            <person name="Riley R."/>
            <person name="Labutti K."/>
            <person name="Andreopoulos B."/>
            <person name="Lipzen A."/>
            <person name="Chen C."/>
            <person name="Yanf M."/>
            <person name="Daum C."/>
            <person name="Ng V."/>
            <person name="Clum A."/>
            <person name="Ohm R."/>
            <person name="Martin F."/>
            <person name="Silar P."/>
            <person name="Natvig D."/>
            <person name="Lalanne C."/>
            <person name="Gautier V."/>
            <person name="Ament-Velasquez S.L."/>
            <person name="Kruys A."/>
            <person name="Hutchinson M.I."/>
            <person name="Powell A.J."/>
            <person name="Barry K."/>
            <person name="Miller A.N."/>
            <person name="Grigoriev I.V."/>
            <person name="Debuchy R."/>
            <person name="Gladieux P."/>
            <person name="Thoren M.H."/>
            <person name="Johannesson H."/>
        </authorList>
    </citation>
    <scope>NUCLEOTIDE SEQUENCE</scope>
    <source>
        <strain evidence="3">CBS 508.74</strain>
    </source>
</reference>
<feature type="signal peptide" evidence="2">
    <location>
        <begin position="1"/>
        <end position="21"/>
    </location>
</feature>
<feature type="chain" id="PRO_5043047471" evidence="2">
    <location>
        <begin position="22"/>
        <end position="351"/>
    </location>
</feature>
<keyword evidence="4" id="KW-1185">Reference proteome</keyword>
<proteinExistence type="predicted"/>
<evidence type="ECO:0000256" key="2">
    <source>
        <dbReference type="SAM" id="SignalP"/>
    </source>
</evidence>
<gene>
    <name evidence="3" type="ORF">N656DRAFT_701511</name>
</gene>
<name>A0AAN6YW91_9PEZI</name>
<dbReference type="Proteomes" id="UP001302812">
    <property type="component" value="Unassembled WGS sequence"/>
</dbReference>
<keyword evidence="2" id="KW-0732">Signal</keyword>
<protein>
    <submittedName>
        <fullName evidence="3">Uncharacterized protein</fullName>
    </submittedName>
</protein>
<sequence>MIKGTIVYNLLLLIATPIVDEEEEDEPLFIPFPLTTKRIDQPPYSRNGPEWVEYRRVLTDPKFRTWLRIDEAAEVALKSAGRSLLFERVGMGQNLRIAYTRLDIDIPTHPPPLYERSGLLITDDSIAWATAPFKSQTAKLLNRVLWPEPLALSSWAFLTAMTKQTAAEVAAFFGFGRAEPPNTPSPGPTSSPLPTSRSPDVQKALEQIQSRQHASRPPAEVSGPSSMSSATPAAPATRSSSQGGGEVSPSGKPTSGQGNGNEPARKQPAEGGIGAYIGPTPSQAFAKRWTQLWRPLRADPPRGAVLVSGRVEMESSRAWFVIHMWMWYNPKTRSFDSASSELILRRVIMKS</sequence>
<dbReference type="RefSeq" id="XP_064673662.1">
    <property type="nucleotide sequence ID" value="XM_064810949.1"/>
</dbReference>
<evidence type="ECO:0000256" key="1">
    <source>
        <dbReference type="SAM" id="MobiDB-lite"/>
    </source>
</evidence>
<dbReference type="GeneID" id="89935074"/>
<evidence type="ECO:0000313" key="3">
    <source>
        <dbReference type="EMBL" id="KAK4116092.1"/>
    </source>
</evidence>
<comment type="caution">
    <text evidence="3">The sequence shown here is derived from an EMBL/GenBank/DDBJ whole genome shotgun (WGS) entry which is preliminary data.</text>
</comment>